<dbReference type="EMBL" id="FMZM01000003">
    <property type="protein sequence ID" value="SDC68933.1"/>
    <property type="molecule type" value="Genomic_DNA"/>
</dbReference>
<feature type="transmembrane region" description="Helical" evidence="2">
    <location>
        <begin position="402"/>
        <end position="422"/>
    </location>
</feature>
<dbReference type="AlphaFoldDB" id="A0A1G6NM12"/>
<reference evidence="3 4" key="1">
    <citation type="submission" date="2016-10" db="EMBL/GenBank/DDBJ databases">
        <authorList>
            <person name="de Groot N.N."/>
        </authorList>
    </citation>
    <scope>NUCLEOTIDE SEQUENCE [LARGE SCALE GENOMIC DNA]</scope>
    <source>
        <strain evidence="3 4">CGMCC 4.6858</strain>
    </source>
</reference>
<keyword evidence="2" id="KW-1133">Transmembrane helix</keyword>
<feature type="transmembrane region" description="Helical" evidence="2">
    <location>
        <begin position="211"/>
        <end position="229"/>
    </location>
</feature>
<evidence type="ECO:0008006" key="5">
    <source>
        <dbReference type="Google" id="ProtNLM"/>
    </source>
</evidence>
<feature type="transmembrane region" description="Helical" evidence="2">
    <location>
        <begin position="241"/>
        <end position="261"/>
    </location>
</feature>
<keyword evidence="2" id="KW-0812">Transmembrane</keyword>
<dbReference type="STRING" id="1045774.SAMN05421872_103306"/>
<keyword evidence="4" id="KW-1185">Reference proteome</keyword>
<organism evidence="3 4">
    <name type="scientific">Nocardioides lianchengensis</name>
    <dbReference type="NCBI Taxonomy" id="1045774"/>
    <lineage>
        <taxon>Bacteria</taxon>
        <taxon>Bacillati</taxon>
        <taxon>Actinomycetota</taxon>
        <taxon>Actinomycetes</taxon>
        <taxon>Propionibacteriales</taxon>
        <taxon>Nocardioidaceae</taxon>
        <taxon>Nocardioides</taxon>
    </lineage>
</organism>
<name>A0A1G6NM12_9ACTN</name>
<dbReference type="OrthoDB" id="3218196at2"/>
<protein>
    <recommendedName>
        <fullName evidence="5">Secreted protein</fullName>
    </recommendedName>
</protein>
<keyword evidence="2" id="KW-0472">Membrane</keyword>
<feature type="region of interest" description="Disordered" evidence="1">
    <location>
        <begin position="1"/>
        <end position="30"/>
    </location>
</feature>
<gene>
    <name evidence="3" type="ORF">SAMN05421872_103306</name>
</gene>
<sequence length="434" mass="44896">MTQTAGAPAPTPSPTTAVVPATPAAPAAPAPAAAGRDLAEDVPSVLNSLQVIAVAVLVVFGVVAAVLQVLGWQANGRAADNTEQVVRVQQIQSELLRADAIATNSYLVGGLEPADARAEYDESIDTVLRLVADAAEAQPADREVLADLNAAVSSYTTSVAQARDYNRQQFPIGIAYLNDAGNGLRADALPITQALVDANAERAVDEMDGQSPLWILLAGIVALAVLLAVNQQIARRFHRRYNVGLVLAAVLVAGVTISTAWHAQAEHNGNEGIQAGRYRSAVEAATTRTAANNAKAIESLGLVNRGAGASYETRKGGWEDQASIVEDNADGLTLEQWEVYAAQHQKIREADDAGDWNAAVALATSPDAGAPTELLDAVDGSAALEAETDGQAAADGFRAGGAFSVVLIVLTGVGALLAAFAASRGIGTRRREYA</sequence>
<proteinExistence type="predicted"/>
<accession>A0A1G6NM12</accession>
<evidence type="ECO:0000256" key="1">
    <source>
        <dbReference type="SAM" id="MobiDB-lite"/>
    </source>
</evidence>
<dbReference type="RefSeq" id="WP_090853025.1">
    <property type="nucleotide sequence ID" value="NZ_FMZM01000003.1"/>
</dbReference>
<dbReference type="Proteomes" id="UP000199034">
    <property type="component" value="Unassembled WGS sequence"/>
</dbReference>
<feature type="transmembrane region" description="Helical" evidence="2">
    <location>
        <begin position="51"/>
        <end position="72"/>
    </location>
</feature>
<evidence type="ECO:0000313" key="3">
    <source>
        <dbReference type="EMBL" id="SDC68933.1"/>
    </source>
</evidence>
<evidence type="ECO:0000313" key="4">
    <source>
        <dbReference type="Proteomes" id="UP000199034"/>
    </source>
</evidence>
<evidence type="ECO:0000256" key="2">
    <source>
        <dbReference type="SAM" id="Phobius"/>
    </source>
</evidence>